<dbReference type="InterPro" id="IPR036508">
    <property type="entry name" value="Chitin-bd_dom_sf"/>
</dbReference>
<protein>
    <recommendedName>
        <fullName evidence="7">Chitin-binding type-2 domain-containing protein</fullName>
    </recommendedName>
</protein>
<feature type="domain" description="Chitin-binding type-2" evidence="7">
    <location>
        <begin position="13"/>
        <end position="70"/>
    </location>
</feature>
<organism evidence="8">
    <name type="scientific">Oppiella nova</name>
    <dbReference type="NCBI Taxonomy" id="334625"/>
    <lineage>
        <taxon>Eukaryota</taxon>
        <taxon>Metazoa</taxon>
        <taxon>Ecdysozoa</taxon>
        <taxon>Arthropoda</taxon>
        <taxon>Chelicerata</taxon>
        <taxon>Arachnida</taxon>
        <taxon>Acari</taxon>
        <taxon>Acariformes</taxon>
        <taxon>Sarcoptiformes</taxon>
        <taxon>Oribatida</taxon>
        <taxon>Brachypylina</taxon>
        <taxon>Oppioidea</taxon>
        <taxon>Oppiidae</taxon>
        <taxon>Oppiella</taxon>
    </lineage>
</organism>
<proteinExistence type="predicted"/>
<dbReference type="PROSITE" id="PS50940">
    <property type="entry name" value="CHIT_BIND_II"/>
    <property type="match status" value="2"/>
</dbReference>
<evidence type="ECO:0000259" key="7">
    <source>
        <dbReference type="PROSITE" id="PS50940"/>
    </source>
</evidence>
<keyword evidence="5" id="KW-0325">Glycoprotein</keyword>
<sequence>VYRGHTCPEHDMRRGCRGPTDCLYANPNDCSRYIQCNDAGLAYDMPCPSGLHYSTRSKACDSPHLAGCKSDTQFECPRYDILKTQCTRERDCLYPHPSNCKQYIECEVNHDHRTGRPTVRHCASGLEWNNNDKRCDSISRSTCPLRQTQDKDKDIEPGPHYDEPSDA</sequence>
<name>A0A7R9QZF8_9ACAR</name>
<dbReference type="AlphaFoldDB" id="A0A7R9QZF8"/>
<dbReference type="GO" id="GO:0008061">
    <property type="term" value="F:chitin binding"/>
    <property type="evidence" value="ECO:0007669"/>
    <property type="project" value="UniProtKB-KW"/>
</dbReference>
<evidence type="ECO:0000313" key="9">
    <source>
        <dbReference type="Proteomes" id="UP000728032"/>
    </source>
</evidence>
<keyword evidence="4" id="KW-1015">Disulfide bond</keyword>
<dbReference type="SMART" id="SM00494">
    <property type="entry name" value="ChtBD2"/>
    <property type="match status" value="2"/>
</dbReference>
<keyword evidence="2" id="KW-0732">Signal</keyword>
<dbReference type="SUPFAM" id="SSF57625">
    <property type="entry name" value="Invertebrate chitin-binding proteins"/>
    <property type="match status" value="2"/>
</dbReference>
<keyword evidence="1" id="KW-0147">Chitin-binding</keyword>
<feature type="compositionally biased region" description="Basic and acidic residues" evidence="6">
    <location>
        <begin position="148"/>
        <end position="167"/>
    </location>
</feature>
<reference evidence="8" key="1">
    <citation type="submission" date="2020-11" db="EMBL/GenBank/DDBJ databases">
        <authorList>
            <person name="Tran Van P."/>
        </authorList>
    </citation>
    <scope>NUCLEOTIDE SEQUENCE</scope>
</reference>
<accession>A0A7R9QZF8</accession>
<dbReference type="GO" id="GO:0005576">
    <property type="term" value="C:extracellular region"/>
    <property type="evidence" value="ECO:0007669"/>
    <property type="project" value="InterPro"/>
</dbReference>
<evidence type="ECO:0000256" key="5">
    <source>
        <dbReference type="ARBA" id="ARBA00023180"/>
    </source>
</evidence>
<evidence type="ECO:0000256" key="1">
    <source>
        <dbReference type="ARBA" id="ARBA00022669"/>
    </source>
</evidence>
<dbReference type="EMBL" id="OC945278">
    <property type="protein sequence ID" value="CAD7663031.1"/>
    <property type="molecule type" value="Genomic_DNA"/>
</dbReference>
<dbReference type="PANTHER" id="PTHR23301:SF0">
    <property type="entry name" value="CHITIN-BINDING TYPE-2 DOMAIN-CONTAINING PROTEIN-RELATED"/>
    <property type="match status" value="1"/>
</dbReference>
<evidence type="ECO:0000256" key="6">
    <source>
        <dbReference type="SAM" id="MobiDB-lite"/>
    </source>
</evidence>
<dbReference type="OrthoDB" id="6407093at2759"/>
<feature type="domain" description="Chitin-binding type-2" evidence="7">
    <location>
        <begin position="83"/>
        <end position="145"/>
    </location>
</feature>
<evidence type="ECO:0000313" key="8">
    <source>
        <dbReference type="EMBL" id="CAD7663031.1"/>
    </source>
</evidence>
<dbReference type="Proteomes" id="UP000728032">
    <property type="component" value="Unassembled WGS sequence"/>
</dbReference>
<dbReference type="InterPro" id="IPR051940">
    <property type="entry name" value="Chitin_bind-dev_reg"/>
</dbReference>
<dbReference type="EMBL" id="CAJPVJ010030453">
    <property type="protein sequence ID" value="CAG2180168.1"/>
    <property type="molecule type" value="Genomic_DNA"/>
</dbReference>
<feature type="non-terminal residue" evidence="8">
    <location>
        <position position="1"/>
    </location>
</feature>
<feature type="region of interest" description="Disordered" evidence="6">
    <location>
        <begin position="145"/>
        <end position="167"/>
    </location>
</feature>
<dbReference type="InterPro" id="IPR002557">
    <property type="entry name" value="Chitin-bd_dom"/>
</dbReference>
<gene>
    <name evidence="8" type="ORF">ONB1V03_LOCUS19591</name>
</gene>
<evidence type="ECO:0000256" key="3">
    <source>
        <dbReference type="ARBA" id="ARBA00022737"/>
    </source>
</evidence>
<keyword evidence="3" id="KW-0677">Repeat</keyword>
<dbReference type="Gene3D" id="2.170.140.10">
    <property type="entry name" value="Chitin binding domain"/>
    <property type="match status" value="2"/>
</dbReference>
<keyword evidence="9" id="KW-1185">Reference proteome</keyword>
<dbReference type="PANTHER" id="PTHR23301">
    <property type="entry name" value="CHITIN BINDING PERITROPHIN-A"/>
    <property type="match status" value="1"/>
</dbReference>
<dbReference type="Pfam" id="PF01607">
    <property type="entry name" value="CBM_14"/>
    <property type="match status" value="2"/>
</dbReference>
<evidence type="ECO:0000256" key="4">
    <source>
        <dbReference type="ARBA" id="ARBA00023157"/>
    </source>
</evidence>
<evidence type="ECO:0000256" key="2">
    <source>
        <dbReference type="ARBA" id="ARBA00022729"/>
    </source>
</evidence>